<dbReference type="InterPro" id="IPR004301">
    <property type="entry name" value="Nucleoplasmin"/>
</dbReference>
<dbReference type="Gene3D" id="2.60.120.340">
    <property type="entry name" value="Nucleoplasmin core domain"/>
    <property type="match status" value="1"/>
</dbReference>
<dbReference type="GO" id="GO:0005737">
    <property type="term" value="C:cytoplasm"/>
    <property type="evidence" value="ECO:0007669"/>
    <property type="project" value="TreeGrafter"/>
</dbReference>
<keyword evidence="7" id="KW-1185">Reference proteome</keyword>
<comment type="subcellular location">
    <subcellularLocation>
        <location evidence="1">Nucleus</location>
    </subcellularLocation>
</comment>
<accession>A0A834HXC2</accession>
<dbReference type="PANTHER" id="PTHR22747">
    <property type="entry name" value="NUCLEOPLASMIN"/>
    <property type="match status" value="1"/>
</dbReference>
<evidence type="ECO:0000313" key="6">
    <source>
        <dbReference type="EMBL" id="KAF7270245.1"/>
    </source>
</evidence>
<comment type="caution">
    <text evidence="6">The sequence shown here is derived from an EMBL/GenBank/DDBJ whole genome shotgun (WGS) entry which is preliminary data.</text>
</comment>
<dbReference type="GO" id="GO:0005730">
    <property type="term" value="C:nucleolus"/>
    <property type="evidence" value="ECO:0007669"/>
    <property type="project" value="TreeGrafter"/>
</dbReference>
<sequence length="194" mass="21191">MADEYFFALTLKGKNASEVWDPEAKGAGAEEYQGGHKLIIKHALLGPEVADGEVNVVQVEAMTWKDAVKIPIATLKAGGPNSQVLLDLSFPDPPVTFALLQGNGPVHIIGHHLIGGPLSDYEENMEEMEEEMIEDDDGEEGAEDDEETSIRKRKHNGDAKEEEEDDEEPKTKKAKTSNNTKGKSPVKNNAKAKK</sequence>
<evidence type="ECO:0000259" key="5">
    <source>
        <dbReference type="Pfam" id="PF03066"/>
    </source>
</evidence>
<organism evidence="6 7">
    <name type="scientific">Rhynchophorus ferrugineus</name>
    <name type="common">Red palm weevil</name>
    <name type="synonym">Curculio ferrugineus</name>
    <dbReference type="NCBI Taxonomy" id="354439"/>
    <lineage>
        <taxon>Eukaryota</taxon>
        <taxon>Metazoa</taxon>
        <taxon>Ecdysozoa</taxon>
        <taxon>Arthropoda</taxon>
        <taxon>Hexapoda</taxon>
        <taxon>Insecta</taxon>
        <taxon>Pterygota</taxon>
        <taxon>Neoptera</taxon>
        <taxon>Endopterygota</taxon>
        <taxon>Coleoptera</taxon>
        <taxon>Polyphaga</taxon>
        <taxon>Cucujiformia</taxon>
        <taxon>Curculionidae</taxon>
        <taxon>Dryophthorinae</taxon>
        <taxon>Rhynchophorus</taxon>
    </lineage>
</organism>
<evidence type="ECO:0000256" key="2">
    <source>
        <dbReference type="ARBA" id="ARBA00010744"/>
    </source>
</evidence>
<dbReference type="GO" id="GO:0005654">
    <property type="term" value="C:nucleoplasm"/>
    <property type="evidence" value="ECO:0007669"/>
    <property type="project" value="TreeGrafter"/>
</dbReference>
<evidence type="ECO:0000256" key="3">
    <source>
        <dbReference type="ARBA" id="ARBA00023242"/>
    </source>
</evidence>
<dbReference type="EMBL" id="JAACXV010014121">
    <property type="protein sequence ID" value="KAF7270245.1"/>
    <property type="molecule type" value="Genomic_DNA"/>
</dbReference>
<dbReference type="InterPro" id="IPR024057">
    <property type="entry name" value="Nucleoplasmin_core_dom"/>
</dbReference>
<dbReference type="InterPro" id="IPR036824">
    <property type="entry name" value="Nucleoplasmin_core_dom_sf"/>
</dbReference>
<feature type="compositionally biased region" description="Acidic residues" evidence="4">
    <location>
        <begin position="126"/>
        <end position="147"/>
    </location>
</feature>
<dbReference type="SUPFAM" id="SSF69203">
    <property type="entry name" value="Nucleoplasmin-like core domain"/>
    <property type="match status" value="1"/>
</dbReference>
<dbReference type="AlphaFoldDB" id="A0A834HXC2"/>
<dbReference type="GO" id="GO:0006338">
    <property type="term" value="P:chromatin remodeling"/>
    <property type="evidence" value="ECO:0007669"/>
    <property type="project" value="TreeGrafter"/>
</dbReference>
<evidence type="ECO:0000313" key="7">
    <source>
        <dbReference type="Proteomes" id="UP000625711"/>
    </source>
</evidence>
<dbReference type="PANTHER" id="PTHR22747:SF18">
    <property type="entry name" value="GEO09167P1-RELATED"/>
    <property type="match status" value="1"/>
</dbReference>
<protein>
    <recommendedName>
        <fullName evidence="5">Nucleoplasmin core domain-containing protein</fullName>
    </recommendedName>
</protein>
<dbReference type="Pfam" id="PF03066">
    <property type="entry name" value="Nucleoplasmin"/>
    <property type="match status" value="1"/>
</dbReference>
<dbReference type="Proteomes" id="UP000625711">
    <property type="component" value="Unassembled WGS sequence"/>
</dbReference>
<dbReference type="OrthoDB" id="6075101at2759"/>
<proteinExistence type="inferred from homology"/>
<feature type="region of interest" description="Disordered" evidence="4">
    <location>
        <begin position="126"/>
        <end position="194"/>
    </location>
</feature>
<name>A0A834HXC2_RHYFE</name>
<feature type="domain" description="Nucleoplasmin core" evidence="5">
    <location>
        <begin position="6"/>
        <end position="114"/>
    </location>
</feature>
<keyword evidence="3" id="KW-0539">Nucleus</keyword>
<evidence type="ECO:0000256" key="4">
    <source>
        <dbReference type="SAM" id="MobiDB-lite"/>
    </source>
</evidence>
<evidence type="ECO:0000256" key="1">
    <source>
        <dbReference type="ARBA" id="ARBA00004123"/>
    </source>
</evidence>
<comment type="similarity">
    <text evidence="2">Belongs to the nucleoplasmin family.</text>
</comment>
<dbReference type="GO" id="GO:0003723">
    <property type="term" value="F:RNA binding"/>
    <property type="evidence" value="ECO:0007669"/>
    <property type="project" value="TreeGrafter"/>
</dbReference>
<dbReference type="GO" id="GO:0003682">
    <property type="term" value="F:chromatin binding"/>
    <property type="evidence" value="ECO:0007669"/>
    <property type="project" value="TreeGrafter"/>
</dbReference>
<dbReference type="GO" id="GO:0042393">
    <property type="term" value="F:histone binding"/>
    <property type="evidence" value="ECO:0007669"/>
    <property type="project" value="TreeGrafter"/>
</dbReference>
<gene>
    <name evidence="6" type="ORF">GWI33_016792</name>
</gene>
<reference evidence="6" key="1">
    <citation type="submission" date="2020-08" db="EMBL/GenBank/DDBJ databases">
        <title>Genome sequencing and assembly of the red palm weevil Rhynchophorus ferrugineus.</title>
        <authorList>
            <person name="Dias G.B."/>
            <person name="Bergman C.M."/>
            <person name="Manee M."/>
        </authorList>
    </citation>
    <scope>NUCLEOTIDE SEQUENCE</scope>
    <source>
        <strain evidence="6">AA-2017</strain>
        <tissue evidence="6">Whole larva</tissue>
    </source>
</reference>